<feature type="region of interest" description="Disordered" evidence="1">
    <location>
        <begin position="33"/>
        <end position="68"/>
    </location>
</feature>
<evidence type="ECO:0000256" key="1">
    <source>
        <dbReference type="SAM" id="MobiDB-lite"/>
    </source>
</evidence>
<feature type="region of interest" description="Disordered" evidence="1">
    <location>
        <begin position="1"/>
        <end position="20"/>
    </location>
</feature>
<keyword evidence="3" id="KW-1185">Reference proteome</keyword>
<sequence length="186" mass="20510">MPMSAHKMAEGRAVKGREKEALRAIKWGKETKSWRGGRNGIAEEREGWGKTRRKEKLEGRRDGLPSAPSCSKGHAAIVVANLEFLGKKGGPTDPIEFNEGKSLSYFSKLVSMAPSTTTSRGSSSNPTIFVWLNQAPETNRSLAALSALIIYIPPRVFSNCFQKIESWLLQTLTLHSPIGKKNTKKI</sequence>
<name>A0A5N5IG64_9ROSA</name>
<organism evidence="2 3">
    <name type="scientific">Pyrus ussuriensis x Pyrus communis</name>
    <dbReference type="NCBI Taxonomy" id="2448454"/>
    <lineage>
        <taxon>Eukaryota</taxon>
        <taxon>Viridiplantae</taxon>
        <taxon>Streptophyta</taxon>
        <taxon>Embryophyta</taxon>
        <taxon>Tracheophyta</taxon>
        <taxon>Spermatophyta</taxon>
        <taxon>Magnoliopsida</taxon>
        <taxon>eudicotyledons</taxon>
        <taxon>Gunneridae</taxon>
        <taxon>Pentapetalae</taxon>
        <taxon>rosids</taxon>
        <taxon>fabids</taxon>
        <taxon>Rosales</taxon>
        <taxon>Rosaceae</taxon>
        <taxon>Amygdaloideae</taxon>
        <taxon>Maleae</taxon>
        <taxon>Pyrus</taxon>
    </lineage>
</organism>
<reference evidence="2 3" key="3">
    <citation type="submission" date="2019-11" db="EMBL/GenBank/DDBJ databases">
        <title>A de novo genome assembly of a pear dwarfing rootstock.</title>
        <authorList>
            <person name="Wang F."/>
            <person name="Wang J."/>
            <person name="Li S."/>
            <person name="Zhang Y."/>
            <person name="Fang M."/>
            <person name="Ma L."/>
            <person name="Zhao Y."/>
            <person name="Jiang S."/>
        </authorList>
    </citation>
    <scope>NUCLEOTIDE SEQUENCE [LARGE SCALE GENOMIC DNA]</scope>
    <source>
        <strain evidence="2">S2</strain>
        <tissue evidence="2">Leaf</tissue>
    </source>
</reference>
<feature type="compositionally biased region" description="Basic and acidic residues" evidence="1">
    <location>
        <begin position="7"/>
        <end position="20"/>
    </location>
</feature>
<reference evidence="2 3" key="1">
    <citation type="submission" date="2019-09" db="EMBL/GenBank/DDBJ databases">
        <authorList>
            <person name="Ou C."/>
        </authorList>
    </citation>
    <scope>NUCLEOTIDE SEQUENCE [LARGE SCALE GENOMIC DNA]</scope>
    <source>
        <strain evidence="2">S2</strain>
        <tissue evidence="2">Leaf</tissue>
    </source>
</reference>
<dbReference type="Proteomes" id="UP000327157">
    <property type="component" value="Chromosome 5"/>
</dbReference>
<reference evidence="3" key="2">
    <citation type="submission" date="2019-10" db="EMBL/GenBank/DDBJ databases">
        <title>A de novo genome assembly of a pear dwarfing rootstock.</title>
        <authorList>
            <person name="Wang F."/>
            <person name="Wang J."/>
            <person name="Li S."/>
            <person name="Zhang Y."/>
            <person name="Fang M."/>
            <person name="Ma L."/>
            <person name="Zhao Y."/>
            <person name="Jiang S."/>
        </authorList>
    </citation>
    <scope>NUCLEOTIDE SEQUENCE [LARGE SCALE GENOMIC DNA]</scope>
</reference>
<accession>A0A5N5IG64</accession>
<evidence type="ECO:0000313" key="2">
    <source>
        <dbReference type="EMBL" id="KAB2636610.1"/>
    </source>
</evidence>
<evidence type="ECO:0000313" key="3">
    <source>
        <dbReference type="Proteomes" id="UP000327157"/>
    </source>
</evidence>
<dbReference type="EMBL" id="SMOL01000004">
    <property type="protein sequence ID" value="KAB2636610.1"/>
    <property type="molecule type" value="Genomic_DNA"/>
</dbReference>
<comment type="caution">
    <text evidence="2">The sequence shown here is derived from an EMBL/GenBank/DDBJ whole genome shotgun (WGS) entry which is preliminary data.</text>
</comment>
<proteinExistence type="predicted"/>
<protein>
    <submittedName>
        <fullName evidence="2">Uncharacterized protein</fullName>
    </submittedName>
</protein>
<gene>
    <name evidence="2" type="ORF">D8674_027144</name>
</gene>
<dbReference type="AlphaFoldDB" id="A0A5N5IG64"/>
<feature type="compositionally biased region" description="Basic and acidic residues" evidence="1">
    <location>
        <begin position="41"/>
        <end position="63"/>
    </location>
</feature>